<dbReference type="PANTHER" id="PTHR24320:SF252">
    <property type="entry name" value="DEHYDROGENASE_REDUCTASE FAMILY PROTEIN, PUTATIVE (AFU_ORTHOLOGUE AFUA_3G08550)-RELATED"/>
    <property type="match status" value="1"/>
</dbReference>
<dbReference type="PANTHER" id="PTHR24320">
    <property type="entry name" value="RETINOL DEHYDROGENASE"/>
    <property type="match status" value="1"/>
</dbReference>
<keyword evidence="5" id="KW-1185">Reference proteome</keyword>
<dbReference type="Gene3D" id="3.40.50.720">
    <property type="entry name" value="NAD(P)-binding Rossmann-like Domain"/>
    <property type="match status" value="1"/>
</dbReference>
<evidence type="ECO:0000313" key="5">
    <source>
        <dbReference type="Proteomes" id="UP001391051"/>
    </source>
</evidence>
<comment type="caution">
    <text evidence="4">The sequence shown here is derived from an EMBL/GenBank/DDBJ whole genome shotgun (WGS) entry which is preliminary data.</text>
</comment>
<evidence type="ECO:0000256" key="3">
    <source>
        <dbReference type="ARBA" id="ARBA00023002"/>
    </source>
</evidence>
<reference evidence="4 5" key="1">
    <citation type="submission" date="2023-01" db="EMBL/GenBank/DDBJ databases">
        <title>Analysis of 21 Apiospora genomes using comparative genomics revels a genus with tremendous synthesis potential of carbohydrate active enzymes and secondary metabolites.</title>
        <authorList>
            <person name="Sorensen T."/>
        </authorList>
    </citation>
    <scope>NUCLEOTIDE SEQUENCE [LARGE SCALE GENOMIC DNA]</scope>
    <source>
        <strain evidence="4 5">CBS 24483</strain>
    </source>
</reference>
<keyword evidence="2" id="KW-0521">NADP</keyword>
<dbReference type="Proteomes" id="UP001391051">
    <property type="component" value="Unassembled WGS sequence"/>
</dbReference>
<comment type="similarity">
    <text evidence="1">Belongs to the short-chain dehydrogenases/reductases (SDR) family.</text>
</comment>
<dbReference type="GeneID" id="92083119"/>
<proteinExistence type="inferred from homology"/>
<evidence type="ECO:0000313" key="4">
    <source>
        <dbReference type="EMBL" id="KAK7941448.1"/>
    </source>
</evidence>
<protein>
    <submittedName>
        <fullName evidence="4">NAD-P-binding protein</fullName>
    </submittedName>
</protein>
<accession>A0ABR1PWN5</accession>
<evidence type="ECO:0000256" key="1">
    <source>
        <dbReference type="ARBA" id="ARBA00006484"/>
    </source>
</evidence>
<dbReference type="InterPro" id="IPR036291">
    <property type="entry name" value="NAD(P)-bd_dom_sf"/>
</dbReference>
<dbReference type="SUPFAM" id="SSF51735">
    <property type="entry name" value="NAD(P)-binding Rossmann-fold domains"/>
    <property type="match status" value="1"/>
</dbReference>
<dbReference type="RefSeq" id="XP_066694200.1">
    <property type="nucleotide sequence ID" value="XM_066850057.1"/>
</dbReference>
<gene>
    <name evidence="4" type="ORF">PG986_013835</name>
</gene>
<evidence type="ECO:0000256" key="2">
    <source>
        <dbReference type="ARBA" id="ARBA00022857"/>
    </source>
</evidence>
<organism evidence="4 5">
    <name type="scientific">Apiospora aurea</name>
    <dbReference type="NCBI Taxonomy" id="335848"/>
    <lineage>
        <taxon>Eukaryota</taxon>
        <taxon>Fungi</taxon>
        <taxon>Dikarya</taxon>
        <taxon>Ascomycota</taxon>
        <taxon>Pezizomycotina</taxon>
        <taxon>Sordariomycetes</taxon>
        <taxon>Xylariomycetidae</taxon>
        <taxon>Amphisphaeriales</taxon>
        <taxon>Apiosporaceae</taxon>
        <taxon>Apiospora</taxon>
    </lineage>
</organism>
<sequence length="352" mass="38533">MPPAKVPTSEAYPLKAWRRQAKAKLAPPTPAAYEGKTVLLVGATGVILSDAARILSNLKIATLIFGVRSVKKGEALADTLKPKHADVDFKTWEIDLFSFESVKKFAATINSYGRIDAIVMGSAIMNEESKVTQDGWEETLQLVHLSAALLFALILPKLLANAEDPTGLPPVVLSNVSSLSIRSTSPFLKLPATPAESYLGHLNRTDATATERRNQYGYAKILQTCWLRDLCARLPPGAGDRAVQIHSVDPGICPSPLSKFSIFSKIFLLWAGRPVEMSARAVVNSCLPVTGSHGKLMVDYDVVPYPEYMDRELGLELRERVWSETKKFLIETFAETESLFATLSTEPVTSSK</sequence>
<name>A0ABR1PWN5_9PEZI</name>
<dbReference type="EMBL" id="JAQQWE010000009">
    <property type="protein sequence ID" value="KAK7941448.1"/>
    <property type="molecule type" value="Genomic_DNA"/>
</dbReference>
<keyword evidence="3" id="KW-0560">Oxidoreductase</keyword>